<protein>
    <submittedName>
        <fullName evidence="1">Uncharacterized protein</fullName>
    </submittedName>
</protein>
<organism evidence="1 2">
    <name type="scientific">Viridothelium virens</name>
    <name type="common">Speckled blister lichen</name>
    <name type="synonym">Trypethelium virens</name>
    <dbReference type="NCBI Taxonomy" id="1048519"/>
    <lineage>
        <taxon>Eukaryota</taxon>
        <taxon>Fungi</taxon>
        <taxon>Dikarya</taxon>
        <taxon>Ascomycota</taxon>
        <taxon>Pezizomycotina</taxon>
        <taxon>Dothideomycetes</taxon>
        <taxon>Dothideomycetes incertae sedis</taxon>
        <taxon>Trypetheliales</taxon>
        <taxon>Trypetheliaceae</taxon>
        <taxon>Viridothelium</taxon>
    </lineage>
</organism>
<evidence type="ECO:0000313" key="1">
    <source>
        <dbReference type="EMBL" id="KAF2233237.1"/>
    </source>
</evidence>
<reference evidence="1" key="1">
    <citation type="journal article" date="2020" name="Stud. Mycol.">
        <title>101 Dothideomycetes genomes: a test case for predicting lifestyles and emergence of pathogens.</title>
        <authorList>
            <person name="Haridas S."/>
            <person name="Albert R."/>
            <person name="Binder M."/>
            <person name="Bloem J."/>
            <person name="Labutti K."/>
            <person name="Salamov A."/>
            <person name="Andreopoulos B."/>
            <person name="Baker S."/>
            <person name="Barry K."/>
            <person name="Bills G."/>
            <person name="Bluhm B."/>
            <person name="Cannon C."/>
            <person name="Castanera R."/>
            <person name="Culley D."/>
            <person name="Daum C."/>
            <person name="Ezra D."/>
            <person name="Gonzalez J."/>
            <person name="Henrissat B."/>
            <person name="Kuo A."/>
            <person name="Liang C."/>
            <person name="Lipzen A."/>
            <person name="Lutzoni F."/>
            <person name="Magnuson J."/>
            <person name="Mondo S."/>
            <person name="Nolan M."/>
            <person name="Ohm R."/>
            <person name="Pangilinan J."/>
            <person name="Park H.-J."/>
            <person name="Ramirez L."/>
            <person name="Alfaro M."/>
            <person name="Sun H."/>
            <person name="Tritt A."/>
            <person name="Yoshinaga Y."/>
            <person name="Zwiers L.-H."/>
            <person name="Turgeon B."/>
            <person name="Goodwin S."/>
            <person name="Spatafora J."/>
            <person name="Crous P."/>
            <person name="Grigoriev I."/>
        </authorList>
    </citation>
    <scope>NUCLEOTIDE SEQUENCE</scope>
    <source>
        <strain evidence="1">Tuck. ex Michener</strain>
    </source>
</reference>
<accession>A0A6A6H5M9</accession>
<dbReference type="EMBL" id="ML991808">
    <property type="protein sequence ID" value="KAF2233237.1"/>
    <property type="molecule type" value="Genomic_DNA"/>
</dbReference>
<keyword evidence="2" id="KW-1185">Reference proteome</keyword>
<proteinExistence type="predicted"/>
<gene>
    <name evidence="1" type="ORF">EV356DRAFT_211277</name>
</gene>
<evidence type="ECO:0000313" key="2">
    <source>
        <dbReference type="Proteomes" id="UP000800092"/>
    </source>
</evidence>
<dbReference type="Proteomes" id="UP000800092">
    <property type="component" value="Unassembled WGS sequence"/>
</dbReference>
<dbReference type="AlphaFoldDB" id="A0A6A6H5M9"/>
<sequence>MSLPNCSVSLLLGMELQSCEKSIRSLVREDYWGLPGHFCPPTVSTVIRLKFLTDVR</sequence>
<name>A0A6A6H5M9_VIRVR</name>